<accession>A0A1Y3BL78</accession>
<sequence>MGILRQYNNEIIIGHNVGPNDANSSLYSIKIYPGGLGMSSSDFYQNKSSKNYHSYRQLMLKT</sequence>
<proteinExistence type="predicted"/>
<name>A0A1Y3BL78_EURMA</name>
<dbReference type="InterPro" id="IPR042089">
    <property type="entry name" value="Peptidase_M13_dom_2"/>
</dbReference>
<keyword evidence="2" id="KW-1185">Reference proteome</keyword>
<reference evidence="1 2" key="1">
    <citation type="submission" date="2017-03" db="EMBL/GenBank/DDBJ databases">
        <title>Genome Survey of Euroglyphus maynei.</title>
        <authorList>
            <person name="Arlian L.G."/>
            <person name="Morgan M.S."/>
            <person name="Rider S.D."/>
        </authorList>
    </citation>
    <scope>NUCLEOTIDE SEQUENCE [LARGE SCALE GENOMIC DNA]</scope>
    <source>
        <strain evidence="1">Arlian Lab</strain>
        <tissue evidence="1">Whole body</tissue>
    </source>
</reference>
<evidence type="ECO:0000313" key="1">
    <source>
        <dbReference type="EMBL" id="OTF80764.1"/>
    </source>
</evidence>
<comment type="caution">
    <text evidence="1">The sequence shown here is derived from an EMBL/GenBank/DDBJ whole genome shotgun (WGS) entry which is preliminary data.</text>
</comment>
<dbReference type="EMBL" id="MUJZ01016662">
    <property type="protein sequence ID" value="OTF80764.1"/>
    <property type="molecule type" value="Genomic_DNA"/>
</dbReference>
<organism evidence="1 2">
    <name type="scientific">Euroglyphus maynei</name>
    <name type="common">Mayne's house dust mite</name>
    <dbReference type="NCBI Taxonomy" id="6958"/>
    <lineage>
        <taxon>Eukaryota</taxon>
        <taxon>Metazoa</taxon>
        <taxon>Ecdysozoa</taxon>
        <taxon>Arthropoda</taxon>
        <taxon>Chelicerata</taxon>
        <taxon>Arachnida</taxon>
        <taxon>Acari</taxon>
        <taxon>Acariformes</taxon>
        <taxon>Sarcoptiformes</taxon>
        <taxon>Astigmata</taxon>
        <taxon>Psoroptidia</taxon>
        <taxon>Analgoidea</taxon>
        <taxon>Pyroglyphidae</taxon>
        <taxon>Pyroglyphinae</taxon>
        <taxon>Euroglyphus</taxon>
    </lineage>
</organism>
<dbReference type="Gene3D" id="1.10.1380.10">
    <property type="entry name" value="Neutral endopeptidase , domain2"/>
    <property type="match status" value="1"/>
</dbReference>
<feature type="non-terminal residue" evidence="1">
    <location>
        <position position="62"/>
    </location>
</feature>
<evidence type="ECO:0000313" key="2">
    <source>
        <dbReference type="Proteomes" id="UP000194236"/>
    </source>
</evidence>
<dbReference type="Proteomes" id="UP000194236">
    <property type="component" value="Unassembled WGS sequence"/>
</dbReference>
<dbReference type="AlphaFoldDB" id="A0A1Y3BL78"/>
<protein>
    <submittedName>
        <fullName evidence="1">Uncharacterized protein</fullName>
    </submittedName>
</protein>
<dbReference type="OrthoDB" id="6475849at2759"/>
<gene>
    <name evidence="1" type="ORF">BLA29_015099</name>
</gene>